<dbReference type="PANTHER" id="PTHR24305">
    <property type="entry name" value="CYTOCHROME P450"/>
    <property type="match status" value="1"/>
</dbReference>
<sequence length="490" mass="55827">MESRVADHVPKLVGVALVVTVLYFIYSGLSNPLSKVPGPWYAKWTDLVGKYQYYKGNKVFYVHNLHKKFGPYVRIGPNEVSVADLDGTKIIYSTKETFRKTIFYRHLTAQPLANIFSTTDVGYHRKLRRLMSAQLSESSLKSLLPAITSRVELAIQRMKEDMQTRGFVDVFKWCLFMATDVIGELAFGESFQMLEKGEKNQYIRDLEAVGASPAVRIAFPRVLALARKYPLPIFQKNVQQARRILGYAEQSLQRYQSLIDQSPEVPKQIFVTKMFKAREDEKLSFSEIVINAQSLIVAGSDTTSNSLTYLLWSICRRPELRDALVKELRTLPDDFTEYDLRELPFLSQCVEETLRLYSAAPALLPREVPQGGVELGGYWFPGGTTVATQAYTMHRHPDIFPNPDEFNPYRWAAPTKAMKEAFMPFGRGPRICIGLHLAYIELRLAAARFFQEFPTAHISAREGMSDDDMDETIHFLMSPKGKRCLIENAS</sequence>
<keyword evidence="7" id="KW-0812">Transmembrane</keyword>
<evidence type="ECO:0000256" key="4">
    <source>
        <dbReference type="ARBA" id="ARBA00023033"/>
    </source>
</evidence>
<feature type="binding site" description="axial binding residue" evidence="5">
    <location>
        <position position="432"/>
    </location>
    <ligand>
        <name>heme</name>
        <dbReference type="ChEBI" id="CHEBI:30413"/>
    </ligand>
    <ligandPart>
        <name>Fe</name>
        <dbReference type="ChEBI" id="CHEBI:18248"/>
    </ligandPart>
</feature>
<keyword evidence="5 6" id="KW-0349">Heme</keyword>
<dbReference type="GO" id="GO:0004497">
    <property type="term" value="F:monooxygenase activity"/>
    <property type="evidence" value="ECO:0007669"/>
    <property type="project" value="UniProtKB-KW"/>
</dbReference>
<comment type="cofactor">
    <cofactor evidence="1 5">
        <name>heme</name>
        <dbReference type="ChEBI" id="CHEBI:30413"/>
    </cofactor>
</comment>
<keyword evidence="5 6" id="KW-0479">Metal-binding</keyword>
<dbReference type="InterPro" id="IPR001128">
    <property type="entry name" value="Cyt_P450"/>
</dbReference>
<evidence type="ECO:0000256" key="6">
    <source>
        <dbReference type="RuleBase" id="RU000461"/>
    </source>
</evidence>
<reference evidence="8" key="1">
    <citation type="journal article" date="2016" name="Sci. Rep.">
        <title>Molecular characterization of firefly nuptial gifts: a multi-omics approach sheds light on postcopulatory sexual selection.</title>
        <authorList>
            <person name="Al-Wathiqui N."/>
            <person name="Fallon T.R."/>
            <person name="South A."/>
            <person name="Weng J.K."/>
            <person name="Lewis S.M."/>
        </authorList>
    </citation>
    <scope>NUCLEOTIDE SEQUENCE</scope>
</reference>
<evidence type="ECO:0000256" key="3">
    <source>
        <dbReference type="ARBA" id="ARBA00023002"/>
    </source>
</evidence>
<dbReference type="PANTHER" id="PTHR24305:SF96">
    <property type="entry name" value="CYTOCHROME P450 MONOOXYGENASE STCB-RELATED"/>
    <property type="match status" value="1"/>
</dbReference>
<protein>
    <recommendedName>
        <fullName evidence="9">Cytochrome P450</fullName>
    </recommendedName>
</protein>
<name>A0A1Y1MF92_PHOPY</name>
<dbReference type="GO" id="GO:0016705">
    <property type="term" value="F:oxidoreductase activity, acting on paired donors, with incorporation or reduction of molecular oxygen"/>
    <property type="evidence" value="ECO:0007669"/>
    <property type="project" value="InterPro"/>
</dbReference>
<dbReference type="Pfam" id="PF00067">
    <property type="entry name" value="p450"/>
    <property type="match status" value="1"/>
</dbReference>
<proteinExistence type="inferred from homology"/>
<dbReference type="InterPro" id="IPR002401">
    <property type="entry name" value="Cyt_P450_E_grp-I"/>
</dbReference>
<keyword evidence="4 6" id="KW-0503">Monooxygenase</keyword>
<keyword evidence="5 6" id="KW-0408">Iron</keyword>
<keyword evidence="7" id="KW-0472">Membrane</keyword>
<keyword evidence="3 6" id="KW-0560">Oxidoreductase</keyword>
<evidence type="ECO:0000256" key="2">
    <source>
        <dbReference type="ARBA" id="ARBA00010617"/>
    </source>
</evidence>
<feature type="transmembrane region" description="Helical" evidence="7">
    <location>
        <begin position="12"/>
        <end position="29"/>
    </location>
</feature>
<comment type="similarity">
    <text evidence="2 6">Belongs to the cytochrome P450 family.</text>
</comment>
<evidence type="ECO:0000256" key="5">
    <source>
        <dbReference type="PIRSR" id="PIRSR602401-1"/>
    </source>
</evidence>
<dbReference type="Gene3D" id="1.10.630.10">
    <property type="entry name" value="Cytochrome P450"/>
    <property type="match status" value="1"/>
</dbReference>
<dbReference type="CDD" id="cd11059">
    <property type="entry name" value="CYP_fungal"/>
    <property type="match status" value="1"/>
</dbReference>
<evidence type="ECO:0000313" key="8">
    <source>
        <dbReference type="EMBL" id="JAV84472.1"/>
    </source>
</evidence>
<accession>A0A1Y1MF92</accession>
<evidence type="ECO:0008006" key="9">
    <source>
        <dbReference type="Google" id="ProtNLM"/>
    </source>
</evidence>
<dbReference type="GO" id="GO:0020037">
    <property type="term" value="F:heme binding"/>
    <property type="evidence" value="ECO:0007669"/>
    <property type="project" value="InterPro"/>
</dbReference>
<dbReference type="EMBL" id="GEZM01032986">
    <property type="protein sequence ID" value="JAV84472.1"/>
    <property type="molecule type" value="Transcribed_RNA"/>
</dbReference>
<keyword evidence="7" id="KW-1133">Transmembrane helix</keyword>
<dbReference type="InterPro" id="IPR017972">
    <property type="entry name" value="Cyt_P450_CS"/>
</dbReference>
<dbReference type="PRINTS" id="PR00385">
    <property type="entry name" value="P450"/>
</dbReference>
<dbReference type="PRINTS" id="PR00463">
    <property type="entry name" value="EP450I"/>
</dbReference>
<evidence type="ECO:0000256" key="7">
    <source>
        <dbReference type="SAM" id="Phobius"/>
    </source>
</evidence>
<dbReference type="InterPro" id="IPR036396">
    <property type="entry name" value="Cyt_P450_sf"/>
</dbReference>
<organism evidence="8">
    <name type="scientific">Photinus pyralis</name>
    <name type="common">Common eastern firefly</name>
    <name type="synonym">Lampyris pyralis</name>
    <dbReference type="NCBI Taxonomy" id="7054"/>
    <lineage>
        <taxon>Eukaryota</taxon>
        <taxon>Metazoa</taxon>
        <taxon>Ecdysozoa</taxon>
        <taxon>Arthropoda</taxon>
        <taxon>Hexapoda</taxon>
        <taxon>Insecta</taxon>
        <taxon>Pterygota</taxon>
        <taxon>Neoptera</taxon>
        <taxon>Endopterygota</taxon>
        <taxon>Coleoptera</taxon>
        <taxon>Polyphaga</taxon>
        <taxon>Elateriformia</taxon>
        <taxon>Elateroidea</taxon>
        <taxon>Lampyridae</taxon>
        <taxon>Lampyrinae</taxon>
        <taxon>Photinus</taxon>
    </lineage>
</organism>
<dbReference type="SUPFAM" id="SSF48264">
    <property type="entry name" value="Cytochrome P450"/>
    <property type="match status" value="1"/>
</dbReference>
<evidence type="ECO:0000256" key="1">
    <source>
        <dbReference type="ARBA" id="ARBA00001971"/>
    </source>
</evidence>
<dbReference type="InterPro" id="IPR050121">
    <property type="entry name" value="Cytochrome_P450_monoxygenase"/>
</dbReference>
<dbReference type="PROSITE" id="PS00086">
    <property type="entry name" value="CYTOCHROME_P450"/>
    <property type="match status" value="1"/>
</dbReference>
<dbReference type="AlphaFoldDB" id="A0A1Y1MF92"/>
<dbReference type="GO" id="GO:0005506">
    <property type="term" value="F:iron ion binding"/>
    <property type="evidence" value="ECO:0007669"/>
    <property type="project" value="InterPro"/>
</dbReference>